<feature type="transmembrane region" description="Helical" evidence="7">
    <location>
        <begin position="222"/>
        <end position="242"/>
    </location>
</feature>
<protein>
    <recommendedName>
        <fullName evidence="7">Nickel/cobalt efflux system</fullName>
    </recommendedName>
</protein>
<feature type="transmembrane region" description="Helical" evidence="7">
    <location>
        <begin position="155"/>
        <end position="176"/>
    </location>
</feature>
<reference evidence="8 9" key="1">
    <citation type="submission" date="2024-08" db="EMBL/GenBank/DDBJ databases">
        <title>Halobellus sp. MBLA0158 whole genome sequence.</title>
        <authorList>
            <person name="Hwang C.Y."/>
            <person name="Cho E.-S."/>
            <person name="Seo M.-J."/>
        </authorList>
    </citation>
    <scope>NUCLEOTIDE SEQUENCE [LARGE SCALE GENOMIC DNA]</scope>
    <source>
        <strain evidence="8 9">MBLA0158</strain>
    </source>
</reference>
<evidence type="ECO:0000256" key="7">
    <source>
        <dbReference type="RuleBase" id="RU362101"/>
    </source>
</evidence>
<dbReference type="InterPro" id="IPR011541">
    <property type="entry name" value="Ni/Co_transpt_high_affinity"/>
</dbReference>
<dbReference type="RefSeq" id="WP_372386745.1">
    <property type="nucleotide sequence ID" value="NZ_JBGNYA010000001.1"/>
</dbReference>
<evidence type="ECO:0000313" key="8">
    <source>
        <dbReference type="EMBL" id="MFA1609713.1"/>
    </source>
</evidence>
<evidence type="ECO:0000256" key="2">
    <source>
        <dbReference type="ARBA" id="ARBA00022448"/>
    </source>
</evidence>
<evidence type="ECO:0000256" key="4">
    <source>
        <dbReference type="ARBA" id="ARBA00022692"/>
    </source>
</evidence>
<sequence>MSGAVYGAMATAAVLGATHAVEPDHVAGISSLTSRYGDSRLSALAGACFSLGHVALVVCWLGVGYLLLGRTSFPAVLDAVGTVGVVALLGALGIGTAWSGLRSLRRGRDHDHGEGAHDHDGAHSHFHVHGRWGHTHAHARTDHDHGVRTYLRTGLVGALFTLSPPMSMILFASTLFPAHGADVVALSVGAYAVAIVGTMSLVGAGVGTLFGLVSVDARTAGIARTLAGVLITAVAAWVGLGLF</sequence>
<gene>
    <name evidence="8" type="ORF">OS889_01655</name>
</gene>
<feature type="transmembrane region" description="Helical" evidence="7">
    <location>
        <begin position="188"/>
        <end position="210"/>
    </location>
</feature>
<name>A0ABD5MB49_9EURY</name>
<dbReference type="AlphaFoldDB" id="A0ABD5MB49"/>
<keyword evidence="9" id="KW-1185">Reference proteome</keyword>
<keyword evidence="4 7" id="KW-0812">Transmembrane</keyword>
<dbReference type="Pfam" id="PF03824">
    <property type="entry name" value="NicO"/>
    <property type="match status" value="1"/>
</dbReference>
<dbReference type="GO" id="GO:0005886">
    <property type="term" value="C:plasma membrane"/>
    <property type="evidence" value="ECO:0007669"/>
    <property type="project" value="UniProtKB-SubCell"/>
</dbReference>
<proteinExistence type="inferred from homology"/>
<evidence type="ECO:0000256" key="1">
    <source>
        <dbReference type="ARBA" id="ARBA00004127"/>
    </source>
</evidence>
<dbReference type="Proteomes" id="UP001570511">
    <property type="component" value="Unassembled WGS sequence"/>
</dbReference>
<comment type="subcellular location">
    <subcellularLocation>
        <location evidence="7">Cell membrane</location>
        <topology evidence="7">Multi-pass membrane protein</topology>
    </subcellularLocation>
    <subcellularLocation>
        <location evidence="1">Endomembrane system</location>
        <topology evidence="1">Multi-pass membrane protein</topology>
    </subcellularLocation>
</comment>
<dbReference type="GO" id="GO:0015099">
    <property type="term" value="F:nickel cation transmembrane transporter activity"/>
    <property type="evidence" value="ECO:0007669"/>
    <property type="project" value="UniProtKB-UniRule"/>
</dbReference>
<evidence type="ECO:0000313" key="9">
    <source>
        <dbReference type="Proteomes" id="UP001570511"/>
    </source>
</evidence>
<dbReference type="EMBL" id="JBGNYA010000001">
    <property type="protein sequence ID" value="MFA1609713.1"/>
    <property type="molecule type" value="Genomic_DNA"/>
</dbReference>
<comment type="similarity">
    <text evidence="7">Belongs to the NiCoT transporter (TC 2.A.52) family.</text>
</comment>
<dbReference type="GO" id="GO:0012505">
    <property type="term" value="C:endomembrane system"/>
    <property type="evidence" value="ECO:0007669"/>
    <property type="project" value="UniProtKB-SubCell"/>
</dbReference>
<keyword evidence="2 7" id="KW-0813">Transport</keyword>
<evidence type="ECO:0000256" key="3">
    <source>
        <dbReference type="ARBA" id="ARBA00022596"/>
    </source>
</evidence>
<keyword evidence="3" id="KW-0533">Nickel</keyword>
<organism evidence="8 9">
    <name type="scientific">Halobellus rubicundus</name>
    <dbReference type="NCBI Taxonomy" id="2996466"/>
    <lineage>
        <taxon>Archaea</taxon>
        <taxon>Methanobacteriati</taxon>
        <taxon>Methanobacteriota</taxon>
        <taxon>Stenosarchaea group</taxon>
        <taxon>Halobacteria</taxon>
        <taxon>Halobacteriales</taxon>
        <taxon>Haloferacaceae</taxon>
        <taxon>Halobellus</taxon>
    </lineage>
</organism>
<comment type="caution">
    <text evidence="8">The sequence shown here is derived from an EMBL/GenBank/DDBJ whole genome shotgun (WGS) entry which is preliminary data.</text>
</comment>
<keyword evidence="5 7" id="KW-1133">Transmembrane helix</keyword>
<accession>A0ABD5MB49</accession>
<evidence type="ECO:0000256" key="6">
    <source>
        <dbReference type="ARBA" id="ARBA00023136"/>
    </source>
</evidence>
<feature type="transmembrane region" description="Helical" evidence="7">
    <location>
        <begin position="75"/>
        <end position="98"/>
    </location>
</feature>
<feature type="transmembrane region" description="Helical" evidence="7">
    <location>
        <begin position="44"/>
        <end position="68"/>
    </location>
</feature>
<evidence type="ECO:0000256" key="5">
    <source>
        <dbReference type="ARBA" id="ARBA00022989"/>
    </source>
</evidence>
<keyword evidence="6 7" id="KW-0472">Membrane</keyword>